<dbReference type="EMBL" id="BK002501">
    <property type="protein sequence ID" value="DAA04007.1"/>
    <property type="molecule type" value="Genomic_DNA"/>
</dbReference>
<evidence type="ECO:0000313" key="1">
    <source>
        <dbReference type="EMBL" id="DAA04007.1"/>
    </source>
</evidence>
<protein>
    <submittedName>
        <fullName evidence="1">HDC13293</fullName>
    </submittedName>
</protein>
<sequence length="146" mass="15819">MVYGHNHVLLRKHNFLFIPQVGMIDCKGSSSGKLLIRHVGGMNKVTRCLQFAVNKLNNSECDFWLDFWSATATDFASAPANDDVRVAYCDRPVPASSSGSLSRVRAWGTGHVAWGIGLNRRLLLACITGCANTGPTGGMMHTLALV</sequence>
<proteinExistence type="predicted"/>
<gene>
    <name evidence="1" type="ORF">HDC13293</name>
</gene>
<organism evidence="1">
    <name type="scientific">Drosophila melanogaster</name>
    <name type="common">Fruit fly</name>
    <dbReference type="NCBI Taxonomy" id="7227"/>
    <lineage>
        <taxon>Eukaryota</taxon>
        <taxon>Metazoa</taxon>
        <taxon>Ecdysozoa</taxon>
        <taxon>Arthropoda</taxon>
        <taxon>Hexapoda</taxon>
        <taxon>Insecta</taxon>
        <taxon>Pterygota</taxon>
        <taxon>Neoptera</taxon>
        <taxon>Endopterygota</taxon>
        <taxon>Diptera</taxon>
        <taxon>Brachycera</taxon>
        <taxon>Muscomorpha</taxon>
        <taxon>Ephydroidea</taxon>
        <taxon>Drosophilidae</taxon>
        <taxon>Drosophila</taxon>
        <taxon>Sophophora</taxon>
    </lineage>
</organism>
<name>Q6IK65_DROME</name>
<reference evidence="1" key="1">
    <citation type="journal article" date="2003" name="Genome Biol.">
        <title>An integrated gene annotation and transcriptional profiling approach towards the full gene content of the Drosophila genome.</title>
        <authorList>
            <person name="Hild M."/>
            <person name="Beckmann B."/>
            <person name="Haas S.A."/>
            <person name="Koch B."/>
            <person name="Solovyev V."/>
            <person name="Busold C."/>
            <person name="Fellenberg K."/>
            <person name="Boutros M."/>
            <person name="Vingron M."/>
            <person name="Sauer F."/>
            <person name="Hoheisel J.D."/>
            <person name="Paro R."/>
        </authorList>
    </citation>
    <scope>NUCLEOTIDE SEQUENCE</scope>
</reference>
<dbReference type="AlphaFoldDB" id="Q6IK65"/>
<accession>Q6IK65</accession>